<feature type="transmembrane region" description="Helical" evidence="1">
    <location>
        <begin position="107"/>
        <end position="129"/>
    </location>
</feature>
<feature type="transmembrane region" description="Helical" evidence="1">
    <location>
        <begin position="335"/>
        <end position="354"/>
    </location>
</feature>
<evidence type="ECO:0000313" key="2">
    <source>
        <dbReference type="EMBL" id="TWH69183.1"/>
    </source>
</evidence>
<keyword evidence="1" id="KW-1133">Transmembrane helix</keyword>
<keyword evidence="3" id="KW-1185">Reference proteome</keyword>
<keyword evidence="1" id="KW-0812">Transmembrane</keyword>
<comment type="caution">
    <text evidence="2">The sequence shown here is derived from an EMBL/GenBank/DDBJ whole genome shotgun (WGS) entry which is preliminary data.</text>
</comment>
<evidence type="ECO:0000313" key="3">
    <source>
        <dbReference type="Proteomes" id="UP000319825"/>
    </source>
</evidence>
<feature type="transmembrane region" description="Helical" evidence="1">
    <location>
        <begin position="75"/>
        <end position="95"/>
    </location>
</feature>
<dbReference type="EMBL" id="VLKE01000001">
    <property type="protein sequence ID" value="TWH69183.1"/>
    <property type="molecule type" value="Genomic_DNA"/>
</dbReference>
<dbReference type="AlphaFoldDB" id="A0A562IEM4"/>
<protein>
    <submittedName>
        <fullName evidence="2">Low temperature requirement protein LtrA</fullName>
    </submittedName>
</protein>
<feature type="transmembrane region" description="Helical" evidence="1">
    <location>
        <begin position="190"/>
        <end position="208"/>
    </location>
</feature>
<dbReference type="Proteomes" id="UP000319825">
    <property type="component" value="Unassembled WGS sequence"/>
</dbReference>
<feature type="transmembrane region" description="Helical" evidence="1">
    <location>
        <begin position="262"/>
        <end position="281"/>
    </location>
</feature>
<feature type="transmembrane region" description="Helical" evidence="1">
    <location>
        <begin position="135"/>
        <end position="155"/>
    </location>
</feature>
<reference evidence="2 3" key="1">
    <citation type="submission" date="2019-07" db="EMBL/GenBank/DDBJ databases">
        <title>R&amp;d 2014.</title>
        <authorList>
            <person name="Klenk H.-P."/>
        </authorList>
    </citation>
    <scope>NUCLEOTIDE SEQUENCE [LARGE SCALE GENOMIC DNA]</scope>
    <source>
        <strain evidence="2 3">DSM 43868</strain>
    </source>
</reference>
<dbReference type="PANTHER" id="PTHR36840:SF1">
    <property type="entry name" value="BLL5714 PROTEIN"/>
    <property type="match status" value="1"/>
</dbReference>
<sequence>MAVWGFDDVAGRRAGSATMAGGTDLIRRGGSPQQATFLELFFDLAFVFVIERVALRITDLLARPGIAEGWIAFPAVGRTLLLLLPLTWVWTLTAWTTARFDPRRLPVQAVVIVTMFGILIMSAALPSAFDGGGPAFVAAYVGIQVGRSVAFVVILRGHDQRPTFVRELVWFTLAGVLWVAGALTHDGTRVWLWFSAAALDYLAARFGWPVPGLGRLRVTVWAAAGTHLADRYRQFLLIALGESVLALAVSYTTGLYDVESTAAFVICFVTTVLLWRIYFYRAGQILTDAIAASRNPTHLGRVAAFTHGVMVLGIIMTAVGYELVIPHPLGHTEDAWIVVMFGGPALFTAGRAHFEYVVFARVSRPRLIGILVLALAAPLMTLLPPLAVALTVALVLAGIAAADAARARGRPLEAPSPPR</sequence>
<proteinExistence type="predicted"/>
<gene>
    <name evidence="2" type="ORF">JD77_04191</name>
</gene>
<keyword evidence="1" id="KW-0472">Membrane</keyword>
<feature type="transmembrane region" description="Helical" evidence="1">
    <location>
        <begin position="235"/>
        <end position="256"/>
    </location>
</feature>
<dbReference type="InterPro" id="IPR010640">
    <property type="entry name" value="Low_temperature_requirement_A"/>
</dbReference>
<organism evidence="2 3">
    <name type="scientific">Micromonospora olivasterospora</name>
    <dbReference type="NCBI Taxonomy" id="1880"/>
    <lineage>
        <taxon>Bacteria</taxon>
        <taxon>Bacillati</taxon>
        <taxon>Actinomycetota</taxon>
        <taxon>Actinomycetes</taxon>
        <taxon>Micromonosporales</taxon>
        <taxon>Micromonosporaceae</taxon>
        <taxon>Micromonospora</taxon>
    </lineage>
</organism>
<dbReference type="PANTHER" id="PTHR36840">
    <property type="entry name" value="BLL5714 PROTEIN"/>
    <property type="match status" value="1"/>
</dbReference>
<name>A0A562IEM4_MICOL</name>
<dbReference type="Pfam" id="PF06772">
    <property type="entry name" value="LtrA"/>
    <property type="match status" value="1"/>
</dbReference>
<feature type="transmembrane region" description="Helical" evidence="1">
    <location>
        <begin position="366"/>
        <end position="382"/>
    </location>
</feature>
<accession>A0A562IEM4</accession>
<feature type="transmembrane region" description="Helical" evidence="1">
    <location>
        <begin position="167"/>
        <end position="184"/>
    </location>
</feature>
<evidence type="ECO:0000256" key="1">
    <source>
        <dbReference type="SAM" id="Phobius"/>
    </source>
</evidence>
<feature type="transmembrane region" description="Helical" evidence="1">
    <location>
        <begin position="302"/>
        <end position="323"/>
    </location>
</feature>